<keyword evidence="8" id="KW-0804">Transcription</keyword>
<keyword evidence="9" id="KW-0539">Nucleus</keyword>
<feature type="domain" description="C2H2-type" evidence="13">
    <location>
        <begin position="198"/>
        <end position="225"/>
    </location>
</feature>
<dbReference type="FunFam" id="3.30.160.60:FF:000080">
    <property type="entry name" value="IKAROS family zinc finger 4"/>
    <property type="match status" value="1"/>
</dbReference>
<dbReference type="FunFam" id="3.30.160.60:FF:000073">
    <property type="entry name" value="IKAROS family zinc finger 1"/>
    <property type="match status" value="1"/>
</dbReference>
<feature type="region of interest" description="Disordered" evidence="12">
    <location>
        <begin position="396"/>
        <end position="429"/>
    </location>
</feature>
<accession>A0A3Q2X1C7</accession>
<evidence type="ECO:0000259" key="13">
    <source>
        <dbReference type="PROSITE" id="PS50157"/>
    </source>
</evidence>
<keyword evidence="6" id="KW-0805">Transcription regulation</keyword>
<evidence type="ECO:0000256" key="5">
    <source>
        <dbReference type="ARBA" id="ARBA00022833"/>
    </source>
</evidence>
<dbReference type="PROSITE" id="PS00028">
    <property type="entry name" value="ZINC_FINGER_C2H2_1"/>
    <property type="match status" value="4"/>
</dbReference>
<evidence type="ECO:0000256" key="9">
    <source>
        <dbReference type="ARBA" id="ARBA00023242"/>
    </source>
</evidence>
<dbReference type="SMART" id="SM00355">
    <property type="entry name" value="ZnF_C2H2"/>
    <property type="match status" value="5"/>
</dbReference>
<evidence type="ECO:0000256" key="7">
    <source>
        <dbReference type="ARBA" id="ARBA00023125"/>
    </source>
</evidence>
<dbReference type="GO" id="GO:0003700">
    <property type="term" value="F:DNA-binding transcription factor activity"/>
    <property type="evidence" value="ECO:0007669"/>
    <property type="project" value="TreeGrafter"/>
</dbReference>
<dbReference type="CTD" id="10320"/>
<evidence type="ECO:0000256" key="10">
    <source>
        <dbReference type="ARBA" id="ARBA00038390"/>
    </source>
</evidence>
<dbReference type="Proteomes" id="UP000264840">
    <property type="component" value="Unplaced"/>
</dbReference>
<evidence type="ECO:0000256" key="8">
    <source>
        <dbReference type="ARBA" id="ARBA00023163"/>
    </source>
</evidence>
<dbReference type="GO" id="GO:0000978">
    <property type="term" value="F:RNA polymerase II cis-regulatory region sequence-specific DNA binding"/>
    <property type="evidence" value="ECO:0007669"/>
    <property type="project" value="TreeGrafter"/>
</dbReference>
<evidence type="ECO:0000256" key="1">
    <source>
        <dbReference type="ARBA" id="ARBA00004123"/>
    </source>
</evidence>
<evidence type="ECO:0000256" key="12">
    <source>
        <dbReference type="SAM" id="MobiDB-lite"/>
    </source>
</evidence>
<dbReference type="GO" id="GO:0005634">
    <property type="term" value="C:nucleus"/>
    <property type="evidence" value="ECO:0007669"/>
    <property type="project" value="UniProtKB-SubCell"/>
</dbReference>
<dbReference type="FunFam" id="3.30.160.60:FF:000525">
    <property type="entry name" value="IKAROS family zinc finger 1"/>
    <property type="match status" value="1"/>
</dbReference>
<dbReference type="GO" id="GO:0008270">
    <property type="term" value="F:zinc ion binding"/>
    <property type="evidence" value="ECO:0007669"/>
    <property type="project" value="UniProtKB-KW"/>
</dbReference>
<evidence type="ECO:0000313" key="15">
    <source>
        <dbReference type="Proteomes" id="UP000264840"/>
    </source>
</evidence>
<keyword evidence="15" id="KW-1185">Reference proteome</keyword>
<comment type="similarity">
    <text evidence="10">Belongs to the Ikaros C2H2-type zinc-finger protein family.</text>
</comment>
<evidence type="ECO:0000256" key="4">
    <source>
        <dbReference type="ARBA" id="ARBA00022771"/>
    </source>
</evidence>
<dbReference type="PANTHER" id="PTHR24404:SF36">
    <property type="entry name" value="DNA-BINDING PROTEIN IKAROS"/>
    <property type="match status" value="1"/>
</dbReference>
<feature type="region of interest" description="Disordered" evidence="12">
    <location>
        <begin position="123"/>
        <end position="168"/>
    </location>
</feature>
<dbReference type="InterPro" id="IPR050589">
    <property type="entry name" value="Ikaros_C2H2-ZF"/>
</dbReference>
<keyword evidence="5" id="KW-0862">Zinc</keyword>
<keyword evidence="4 11" id="KW-0863">Zinc-finger</keyword>
<dbReference type="Ensembl" id="ENSHBUT00000031914.1">
    <property type="protein sequence ID" value="ENSHBUP00000028639.1"/>
    <property type="gene ID" value="ENSHBUG00000012566.1"/>
</dbReference>
<evidence type="ECO:0000313" key="14">
    <source>
        <dbReference type="Ensembl" id="ENSHBUP00000028639.1"/>
    </source>
</evidence>
<evidence type="ECO:0000256" key="3">
    <source>
        <dbReference type="ARBA" id="ARBA00022737"/>
    </source>
</evidence>
<keyword evidence="3" id="KW-0677">Repeat</keyword>
<evidence type="ECO:0000256" key="2">
    <source>
        <dbReference type="ARBA" id="ARBA00022723"/>
    </source>
</evidence>
<reference evidence="14" key="2">
    <citation type="submission" date="2025-09" db="UniProtKB">
        <authorList>
            <consortium name="Ensembl"/>
        </authorList>
    </citation>
    <scope>IDENTIFICATION</scope>
</reference>
<dbReference type="PANTHER" id="PTHR24404">
    <property type="entry name" value="ZINC FINGER PROTEIN"/>
    <property type="match status" value="1"/>
</dbReference>
<reference evidence="14" key="1">
    <citation type="submission" date="2025-08" db="UniProtKB">
        <authorList>
            <consortium name="Ensembl"/>
        </authorList>
    </citation>
    <scope>IDENTIFICATION</scope>
</reference>
<dbReference type="AlphaFoldDB" id="A0A3Q2X1C7"/>
<name>A0A3Q2X1C7_HAPBU</name>
<keyword evidence="7" id="KW-0238">DNA-binding</keyword>
<dbReference type="Gene3D" id="3.30.160.60">
    <property type="entry name" value="Classic Zinc Finger"/>
    <property type="match status" value="4"/>
</dbReference>
<keyword evidence="2" id="KW-0479">Metal-binding</keyword>
<evidence type="ECO:0000256" key="11">
    <source>
        <dbReference type="PROSITE-ProRule" id="PRU00042"/>
    </source>
</evidence>
<feature type="domain" description="C2H2-type" evidence="13">
    <location>
        <begin position="226"/>
        <end position="249"/>
    </location>
</feature>
<feature type="domain" description="C2H2-type" evidence="13">
    <location>
        <begin position="170"/>
        <end position="197"/>
    </location>
</feature>
<dbReference type="FunFam" id="3.30.160.60:FF:000372">
    <property type="entry name" value="IKAROS family zinc finger 4"/>
    <property type="match status" value="1"/>
</dbReference>
<dbReference type="InterPro" id="IPR036236">
    <property type="entry name" value="Znf_C2H2_sf"/>
</dbReference>
<dbReference type="Pfam" id="PF00096">
    <property type="entry name" value="zf-C2H2"/>
    <property type="match status" value="3"/>
</dbReference>
<protein>
    <submittedName>
        <fullName evidence="14">IKAROS family zinc finger 1 (Ikaros)</fullName>
    </submittedName>
</protein>
<dbReference type="SUPFAM" id="SSF57667">
    <property type="entry name" value="beta-beta-alpha zinc fingers"/>
    <property type="match status" value="3"/>
</dbReference>
<dbReference type="PROSITE" id="PS50157">
    <property type="entry name" value="ZINC_FINGER_C2H2_2"/>
    <property type="match status" value="3"/>
</dbReference>
<dbReference type="GO" id="GO:0006357">
    <property type="term" value="P:regulation of transcription by RNA polymerase II"/>
    <property type="evidence" value="ECO:0007669"/>
    <property type="project" value="TreeGrafter"/>
</dbReference>
<sequence length="538" mass="59676">MVHSPRSPHPISCMAASDGLLGVSFYWHGTKQVPGVRWPDSPLQTVDKSKQNASAELRDIVMLGWNEEVQWRGEGLRAQLHGAAAALRPSAHGAGESWKNFILQTQGIAEYLHRMETEEAQEIAQMPDRDSPPANEASEEAEEPMAVPEDLSAGSTQQQNNRGDKGERPFQCTQCGASFTQKGNLLRHIKLHSGEKPFKCHLCSYACRRRDALTGHLRTHSVGKPHKCAYCGRSYKQRSSLEEHKERCHNYLQCMGLQNTIYTVVKEESNQNEQREDLSQTGSDRALVLDRLANNVAKRKSTMPQKFVGDKRLSDLSYDGGASELIQPHVIDQAINSAISYLGAESLRPLVQTSSSDVGLGSIYPLHKPATEAHAGTGLSAKDSAAENLLLLSNSKSASSEKDGSPSHSGQDSTDTESNNEDRPTGAAPGLIYLTNHITQGVRNGVLPLVKEEQQRQFDTIRAMEMASEGFKVVTADGEQVRAYRCEHCRVLFLDHVMYTIHMGCHGFRDPFECNLCGHRSQDRYEFSSHITRGEHRY</sequence>
<dbReference type="InterPro" id="IPR013087">
    <property type="entry name" value="Znf_C2H2_type"/>
</dbReference>
<organism evidence="14 15">
    <name type="scientific">Haplochromis burtoni</name>
    <name type="common">Burton's mouthbrooder</name>
    <name type="synonym">Chromis burtoni</name>
    <dbReference type="NCBI Taxonomy" id="8153"/>
    <lineage>
        <taxon>Eukaryota</taxon>
        <taxon>Metazoa</taxon>
        <taxon>Chordata</taxon>
        <taxon>Craniata</taxon>
        <taxon>Vertebrata</taxon>
        <taxon>Euteleostomi</taxon>
        <taxon>Actinopterygii</taxon>
        <taxon>Neopterygii</taxon>
        <taxon>Teleostei</taxon>
        <taxon>Neoteleostei</taxon>
        <taxon>Acanthomorphata</taxon>
        <taxon>Ovalentaria</taxon>
        <taxon>Cichlomorphae</taxon>
        <taxon>Cichliformes</taxon>
        <taxon>Cichlidae</taxon>
        <taxon>African cichlids</taxon>
        <taxon>Pseudocrenilabrinae</taxon>
        <taxon>Haplochromini</taxon>
        <taxon>Haplochromis</taxon>
    </lineage>
</organism>
<comment type="subcellular location">
    <subcellularLocation>
        <location evidence="1">Nucleus</location>
    </subcellularLocation>
</comment>
<dbReference type="GeneID" id="102303750"/>
<proteinExistence type="inferred from homology"/>
<evidence type="ECO:0000256" key="6">
    <source>
        <dbReference type="ARBA" id="ARBA00023015"/>
    </source>
</evidence>
<dbReference type="GeneTree" id="ENSGT00940000156782"/>